<dbReference type="SUPFAM" id="SSF53955">
    <property type="entry name" value="Lysozyme-like"/>
    <property type="match status" value="1"/>
</dbReference>
<evidence type="ECO:0000313" key="4">
    <source>
        <dbReference type="Proteomes" id="UP001216253"/>
    </source>
</evidence>
<dbReference type="InterPro" id="IPR008258">
    <property type="entry name" value="Transglycosylase_SLT_dom_1"/>
</dbReference>
<gene>
    <name evidence="3" type="ORF">PYV00_05435</name>
</gene>
<dbReference type="Gene3D" id="1.10.530.10">
    <property type="match status" value="1"/>
</dbReference>
<evidence type="ECO:0000259" key="2">
    <source>
        <dbReference type="Pfam" id="PF01464"/>
    </source>
</evidence>
<reference evidence="3 4" key="1">
    <citation type="submission" date="2023-03" db="EMBL/GenBank/DDBJ databases">
        <title>NovoSphingobium album sp. nov. isolated from polycyclic aromatic hydrocarbons- and heavy-metal polluted soil.</title>
        <authorList>
            <person name="Liu Z."/>
            <person name="Wang K."/>
        </authorList>
    </citation>
    <scope>NUCLEOTIDE SEQUENCE [LARGE SCALE GENOMIC DNA]</scope>
    <source>
        <strain evidence="3 4">H3SJ31-1</strain>
    </source>
</reference>
<dbReference type="Proteomes" id="UP001216253">
    <property type="component" value="Unassembled WGS sequence"/>
</dbReference>
<evidence type="ECO:0000256" key="1">
    <source>
        <dbReference type="ARBA" id="ARBA00009387"/>
    </source>
</evidence>
<name>A0ABT5WM89_9SPHN</name>
<feature type="domain" description="Transglycosylase SLT" evidence="2">
    <location>
        <begin position="21"/>
        <end position="67"/>
    </location>
</feature>
<accession>A0ABT5WM89</accession>
<keyword evidence="4" id="KW-1185">Reference proteome</keyword>
<dbReference type="EMBL" id="JARESE010000015">
    <property type="protein sequence ID" value="MDE8651159.1"/>
    <property type="molecule type" value="Genomic_DNA"/>
</dbReference>
<organism evidence="3 4">
    <name type="scientific">Novosphingobium album</name>
    <name type="common">ex Liu et al. 2023</name>
    <dbReference type="NCBI Taxonomy" id="3031130"/>
    <lineage>
        <taxon>Bacteria</taxon>
        <taxon>Pseudomonadati</taxon>
        <taxon>Pseudomonadota</taxon>
        <taxon>Alphaproteobacteria</taxon>
        <taxon>Sphingomonadales</taxon>
        <taxon>Sphingomonadaceae</taxon>
        <taxon>Novosphingobium</taxon>
    </lineage>
</organism>
<protein>
    <submittedName>
        <fullName evidence="3">Transglycosylase SLT domain-containing protein</fullName>
    </submittedName>
</protein>
<dbReference type="Pfam" id="PF01464">
    <property type="entry name" value="SLT"/>
    <property type="match status" value="1"/>
</dbReference>
<sequence length="289" mass="29413">MSEAQAIGTTNGGGTHVRAAIARAAQATGIDFQYLLAQAKLESSLNPTAKAPTSSAAGLYQFTKGTWLETLDRHGADHGLGWAGEAIDNGRVLDPAMRAQVMSLRYNADASALMAAELASDNRAQLATSLGREPDAAELYLGHFLGVGGATTFLSALASDPAQSAAALLPKAAAANHGIFFGANGAPRSVSGVMDLMRAKVSSAMEGGDAGAWAVADGGPDFATGAPSALPDYPMGPVAREFHAAQAAVPQVATRSMAETLQASFGAAGNAGMPAHVRDAYAKLSRFNL</sequence>
<evidence type="ECO:0000313" key="3">
    <source>
        <dbReference type="EMBL" id="MDE8651159.1"/>
    </source>
</evidence>
<comment type="similarity">
    <text evidence="1">Belongs to the virb1 family.</text>
</comment>
<comment type="caution">
    <text evidence="3">The sequence shown here is derived from an EMBL/GenBank/DDBJ whole genome shotgun (WGS) entry which is preliminary data.</text>
</comment>
<dbReference type="InterPro" id="IPR023346">
    <property type="entry name" value="Lysozyme-like_dom_sf"/>
</dbReference>
<proteinExistence type="inferred from homology"/>